<name>A0A2G8SSP4_9APHY</name>
<reference evidence="3 4" key="1">
    <citation type="journal article" date="2015" name="Sci. Rep.">
        <title>Chromosome-level genome map provides insights into diverse defense mechanisms in the medicinal fungus Ganoderma sinense.</title>
        <authorList>
            <person name="Zhu Y."/>
            <person name="Xu J."/>
            <person name="Sun C."/>
            <person name="Zhou S."/>
            <person name="Xu H."/>
            <person name="Nelson D.R."/>
            <person name="Qian J."/>
            <person name="Song J."/>
            <person name="Luo H."/>
            <person name="Xiang L."/>
            <person name="Li Y."/>
            <person name="Xu Z."/>
            <person name="Ji A."/>
            <person name="Wang L."/>
            <person name="Lu S."/>
            <person name="Hayward A."/>
            <person name="Sun W."/>
            <person name="Li X."/>
            <person name="Schwartz D.C."/>
            <person name="Wang Y."/>
            <person name="Chen S."/>
        </authorList>
    </citation>
    <scope>NUCLEOTIDE SEQUENCE [LARGE SCALE GENOMIC DNA]</scope>
    <source>
        <strain evidence="3 4">ZZ0214-1</strain>
    </source>
</reference>
<feature type="coiled-coil region" evidence="1">
    <location>
        <begin position="423"/>
        <end position="457"/>
    </location>
</feature>
<feature type="region of interest" description="Disordered" evidence="2">
    <location>
        <begin position="386"/>
        <end position="413"/>
    </location>
</feature>
<organism evidence="3 4">
    <name type="scientific">Ganoderma sinense ZZ0214-1</name>
    <dbReference type="NCBI Taxonomy" id="1077348"/>
    <lineage>
        <taxon>Eukaryota</taxon>
        <taxon>Fungi</taxon>
        <taxon>Dikarya</taxon>
        <taxon>Basidiomycota</taxon>
        <taxon>Agaricomycotina</taxon>
        <taxon>Agaricomycetes</taxon>
        <taxon>Polyporales</taxon>
        <taxon>Polyporaceae</taxon>
        <taxon>Ganoderma</taxon>
    </lineage>
</organism>
<protein>
    <submittedName>
        <fullName evidence="3">Uncharacterized protein</fullName>
    </submittedName>
</protein>
<dbReference type="AlphaFoldDB" id="A0A2G8SSP4"/>
<dbReference type="OrthoDB" id="2754052at2759"/>
<evidence type="ECO:0000313" key="3">
    <source>
        <dbReference type="EMBL" id="PIL36780.1"/>
    </source>
</evidence>
<feature type="compositionally biased region" description="Low complexity" evidence="2">
    <location>
        <begin position="43"/>
        <end position="70"/>
    </location>
</feature>
<accession>A0A2G8SSP4</accession>
<sequence length="462" mass="48303">MRIYSSEASDEPCTRRGWAVDSSTCVLETSFLAKRHGRDETQSSRAPAPASLPSANANATPLPLPLPLSLLPASSAAPGLASSDSFAIPLPTSDAGSPPSTQMHAIRTHSARAPSTSDPFVASRRSSGSRSHARPPLALPARVPEVLCPTTAAPALRAPFEASTPPPRPAQCEGPPSPSSAYYVRPHHPRRVVDSGLPPGMLEQFERVMQELQREGFGGNPDWEPGRSAPSDDDSEESDNDIASGVEPPSPSPMPGHGHLLHSNAELKLKLTPLSMARGSPFPGSMAYCSYSQSQLAGTISVSVSDADIDTVAELAYAHGRDSESSRLDATASAPLLCSLGPGLGSDDGYGAHTHTPNVTEAVDTQHTSDGVRFWQSRFSLHAAGGSSSGSSSGSAAASGAGASEGSRLQPSSTFATMRRGFVALLSDQADEEEVQAEQLRAIADRLEKRARSKRHLVDAIA</sequence>
<gene>
    <name evidence="3" type="ORF">GSI_00470</name>
</gene>
<dbReference type="Proteomes" id="UP000230002">
    <property type="component" value="Unassembled WGS sequence"/>
</dbReference>
<feature type="compositionally biased region" description="Low complexity" evidence="2">
    <location>
        <begin position="123"/>
        <end position="138"/>
    </location>
</feature>
<dbReference type="EMBL" id="AYKW01000001">
    <property type="protein sequence ID" value="PIL36780.1"/>
    <property type="molecule type" value="Genomic_DNA"/>
</dbReference>
<comment type="caution">
    <text evidence="3">The sequence shown here is derived from an EMBL/GenBank/DDBJ whole genome shotgun (WGS) entry which is preliminary data.</text>
</comment>
<evidence type="ECO:0000256" key="2">
    <source>
        <dbReference type="SAM" id="MobiDB-lite"/>
    </source>
</evidence>
<feature type="compositionally biased region" description="Acidic residues" evidence="2">
    <location>
        <begin position="231"/>
        <end position="240"/>
    </location>
</feature>
<feature type="compositionally biased region" description="Polar residues" evidence="2">
    <location>
        <begin position="94"/>
        <end position="103"/>
    </location>
</feature>
<evidence type="ECO:0000256" key="1">
    <source>
        <dbReference type="SAM" id="Coils"/>
    </source>
</evidence>
<keyword evidence="4" id="KW-1185">Reference proteome</keyword>
<feature type="region of interest" description="Disordered" evidence="2">
    <location>
        <begin position="215"/>
        <end position="260"/>
    </location>
</feature>
<feature type="region of interest" description="Disordered" evidence="2">
    <location>
        <begin position="33"/>
        <end position="70"/>
    </location>
</feature>
<feature type="compositionally biased region" description="Low complexity" evidence="2">
    <location>
        <begin position="386"/>
        <end position="407"/>
    </location>
</feature>
<keyword evidence="1" id="KW-0175">Coiled coil</keyword>
<evidence type="ECO:0000313" key="4">
    <source>
        <dbReference type="Proteomes" id="UP000230002"/>
    </source>
</evidence>
<feature type="region of interest" description="Disordered" evidence="2">
    <location>
        <begin position="90"/>
        <end position="138"/>
    </location>
</feature>
<feature type="region of interest" description="Disordered" evidence="2">
    <location>
        <begin position="158"/>
        <end position="184"/>
    </location>
</feature>
<proteinExistence type="predicted"/>